<dbReference type="EMBL" id="JACVVK020000034">
    <property type="protein sequence ID" value="KAK7500865.1"/>
    <property type="molecule type" value="Genomic_DNA"/>
</dbReference>
<evidence type="ECO:0000313" key="2">
    <source>
        <dbReference type="EMBL" id="KAK7500865.1"/>
    </source>
</evidence>
<evidence type="ECO:0000313" key="3">
    <source>
        <dbReference type="Proteomes" id="UP001519460"/>
    </source>
</evidence>
<reference evidence="2 3" key="1">
    <citation type="journal article" date="2023" name="Sci. Data">
        <title>Genome assembly of the Korean intertidal mud-creeper Batillaria attramentaria.</title>
        <authorList>
            <person name="Patra A.K."/>
            <person name="Ho P.T."/>
            <person name="Jun S."/>
            <person name="Lee S.J."/>
            <person name="Kim Y."/>
            <person name="Won Y.J."/>
        </authorList>
    </citation>
    <scope>NUCLEOTIDE SEQUENCE [LARGE SCALE GENOMIC DNA]</scope>
    <source>
        <strain evidence="2">Wonlab-2016</strain>
    </source>
</reference>
<evidence type="ECO:0000256" key="1">
    <source>
        <dbReference type="SAM" id="MobiDB-lite"/>
    </source>
</evidence>
<accession>A0ABD0LNW0</accession>
<organism evidence="2 3">
    <name type="scientific">Batillaria attramentaria</name>
    <dbReference type="NCBI Taxonomy" id="370345"/>
    <lineage>
        <taxon>Eukaryota</taxon>
        <taxon>Metazoa</taxon>
        <taxon>Spiralia</taxon>
        <taxon>Lophotrochozoa</taxon>
        <taxon>Mollusca</taxon>
        <taxon>Gastropoda</taxon>
        <taxon>Caenogastropoda</taxon>
        <taxon>Sorbeoconcha</taxon>
        <taxon>Cerithioidea</taxon>
        <taxon>Batillariidae</taxon>
        <taxon>Batillaria</taxon>
    </lineage>
</organism>
<dbReference type="AlphaFoldDB" id="A0ABD0LNW0"/>
<protein>
    <submittedName>
        <fullName evidence="2">Uncharacterized protein</fullName>
    </submittedName>
</protein>
<comment type="caution">
    <text evidence="2">The sequence shown here is derived from an EMBL/GenBank/DDBJ whole genome shotgun (WGS) entry which is preliminary data.</text>
</comment>
<feature type="region of interest" description="Disordered" evidence="1">
    <location>
        <begin position="56"/>
        <end position="87"/>
    </location>
</feature>
<name>A0ABD0LNW0_9CAEN</name>
<feature type="non-terminal residue" evidence="2">
    <location>
        <position position="1"/>
    </location>
</feature>
<sequence>SSAFNVTAFLIIPERLALELDEYVHAPSDRLKKPSPSRTVYTRMKLYRTVRIYVRPTTGPHQQTPATNMPGFFSPCQPTKPHMDPMVPKRRIPKVIKLPHYQRLPFPFPSQPSQKL</sequence>
<proteinExistence type="predicted"/>
<gene>
    <name evidence="2" type="ORF">BaRGS_00007745</name>
</gene>
<dbReference type="Proteomes" id="UP001519460">
    <property type="component" value="Unassembled WGS sequence"/>
</dbReference>
<keyword evidence="3" id="KW-1185">Reference proteome</keyword>